<dbReference type="InterPro" id="IPR036259">
    <property type="entry name" value="MFS_trans_sf"/>
</dbReference>
<feature type="transmembrane region" description="Helical" evidence="8">
    <location>
        <begin position="118"/>
        <end position="138"/>
    </location>
</feature>
<evidence type="ECO:0000256" key="8">
    <source>
        <dbReference type="SAM" id="Phobius"/>
    </source>
</evidence>
<dbReference type="CDD" id="cd17484">
    <property type="entry name" value="MFS_FBT"/>
    <property type="match status" value="1"/>
</dbReference>
<sequence>MVMMVRVIMVNTLSLPFLSPPLHPQPQQTNKAMKNSSESQDLLHRPPPESTTLPTGALSFLLQPLEWIRMLCRELNTSFVLGVMLVYGLSQGFTGSFFRVVTDFYWKDVQKVQPSAVQMYIGFYYIPWILKPVWGILTDMFPVRGYRRRPYFILAGVLGASTALTISMEGKLSIPVALLCLVGMAAGVAIADVTIDACIAKNSIEKPNLAPDLQSLCSFVSSVGALIGYSSSGILVHLFGSQGALGLMAIPPVFLVLLGFAIFERKTNHPRENRAVGEKVREAVFGMGRTIRCPEVWKPSLFMFLSIALSLSTHEGQFYWYTDPKAGPAFSQGFVGIIYAIGAIASIIGVLIYHKLLKNHPFRSLIFYSQLLYSASGMLDLMFILRWNLKLGIPDYIFVILEECVSRVISRIRWMPMIVLSTRLCPAGIEGTFFALLMCIDSLGSLGSKTGGGVLLNLFHVTRTDFRNLWLVVFIRNLLRLVTVTLVFLVPYTTQLDALLPSKLLNGNNGSDVENLKLVSMKQVEVEETL</sequence>
<feature type="transmembrane region" description="Helical" evidence="8">
    <location>
        <begin position="174"/>
        <end position="195"/>
    </location>
</feature>
<name>A0A8T3BI21_DENNO</name>
<dbReference type="EMBL" id="JAGYWB010000009">
    <property type="protein sequence ID" value="KAI0510748.1"/>
    <property type="molecule type" value="Genomic_DNA"/>
</dbReference>
<evidence type="ECO:0008006" key="11">
    <source>
        <dbReference type="Google" id="ProtNLM"/>
    </source>
</evidence>
<proteinExistence type="inferred from homology"/>
<dbReference type="SUPFAM" id="SSF103473">
    <property type="entry name" value="MFS general substrate transporter"/>
    <property type="match status" value="1"/>
</dbReference>
<feature type="transmembrane region" description="Helical" evidence="8">
    <location>
        <begin position="150"/>
        <end position="168"/>
    </location>
</feature>
<evidence type="ECO:0000256" key="6">
    <source>
        <dbReference type="ARBA" id="ARBA00023136"/>
    </source>
</evidence>
<dbReference type="OrthoDB" id="754047at2759"/>
<comment type="caution">
    <text evidence="9">The sequence shown here is derived from an EMBL/GenBank/DDBJ whole genome shotgun (WGS) entry which is preliminary data.</text>
</comment>
<dbReference type="Pfam" id="PF03092">
    <property type="entry name" value="BT1"/>
    <property type="match status" value="1"/>
</dbReference>
<dbReference type="GO" id="GO:0016020">
    <property type="term" value="C:membrane"/>
    <property type="evidence" value="ECO:0007669"/>
    <property type="project" value="UniProtKB-SubCell"/>
</dbReference>
<keyword evidence="5 8" id="KW-1133">Transmembrane helix</keyword>
<feature type="transmembrane region" description="Helical" evidence="8">
    <location>
        <begin position="365"/>
        <end position="385"/>
    </location>
</feature>
<feature type="transmembrane region" description="Helical" evidence="8">
    <location>
        <begin position="245"/>
        <end position="263"/>
    </location>
</feature>
<evidence type="ECO:0000256" key="3">
    <source>
        <dbReference type="ARBA" id="ARBA00022448"/>
    </source>
</evidence>
<dbReference type="InterPro" id="IPR039309">
    <property type="entry name" value="BT1"/>
</dbReference>
<evidence type="ECO:0000256" key="7">
    <source>
        <dbReference type="SAM" id="MobiDB-lite"/>
    </source>
</evidence>
<keyword evidence="3" id="KW-0813">Transport</keyword>
<evidence type="ECO:0000256" key="2">
    <source>
        <dbReference type="ARBA" id="ARBA00007015"/>
    </source>
</evidence>
<organism evidence="9 10">
    <name type="scientific">Dendrobium nobile</name>
    <name type="common">Orchid</name>
    <dbReference type="NCBI Taxonomy" id="94219"/>
    <lineage>
        <taxon>Eukaryota</taxon>
        <taxon>Viridiplantae</taxon>
        <taxon>Streptophyta</taxon>
        <taxon>Embryophyta</taxon>
        <taxon>Tracheophyta</taxon>
        <taxon>Spermatophyta</taxon>
        <taxon>Magnoliopsida</taxon>
        <taxon>Liliopsida</taxon>
        <taxon>Asparagales</taxon>
        <taxon>Orchidaceae</taxon>
        <taxon>Epidendroideae</taxon>
        <taxon>Malaxideae</taxon>
        <taxon>Dendrobiinae</taxon>
        <taxon>Dendrobium</taxon>
    </lineage>
</organism>
<feature type="transmembrane region" description="Helical" evidence="8">
    <location>
        <begin position="79"/>
        <end position="98"/>
    </location>
</feature>
<evidence type="ECO:0000313" key="9">
    <source>
        <dbReference type="EMBL" id="KAI0510748.1"/>
    </source>
</evidence>
<evidence type="ECO:0000256" key="5">
    <source>
        <dbReference type="ARBA" id="ARBA00022989"/>
    </source>
</evidence>
<evidence type="ECO:0000313" key="10">
    <source>
        <dbReference type="Proteomes" id="UP000829196"/>
    </source>
</evidence>
<dbReference type="NCBIfam" id="TIGR00788">
    <property type="entry name" value="fbt"/>
    <property type="match status" value="1"/>
</dbReference>
<comment type="subcellular location">
    <subcellularLocation>
        <location evidence="1">Membrane</location>
        <topology evidence="1">Multi-pass membrane protein</topology>
    </subcellularLocation>
</comment>
<feature type="region of interest" description="Disordered" evidence="7">
    <location>
        <begin position="25"/>
        <end position="51"/>
    </location>
</feature>
<reference evidence="9" key="1">
    <citation type="journal article" date="2022" name="Front. Genet.">
        <title>Chromosome-Scale Assembly of the Dendrobium nobile Genome Provides Insights Into the Molecular Mechanism of the Biosynthesis of the Medicinal Active Ingredient of Dendrobium.</title>
        <authorList>
            <person name="Xu Q."/>
            <person name="Niu S.-C."/>
            <person name="Li K.-L."/>
            <person name="Zheng P.-J."/>
            <person name="Zhang X.-J."/>
            <person name="Jia Y."/>
            <person name="Liu Y."/>
            <person name="Niu Y.-X."/>
            <person name="Yu L.-H."/>
            <person name="Chen D.-F."/>
            <person name="Zhang G.-Q."/>
        </authorList>
    </citation>
    <scope>NUCLEOTIDE SEQUENCE</scope>
    <source>
        <tissue evidence="9">Leaf</tissue>
    </source>
</reference>
<comment type="similarity">
    <text evidence="2">Belongs to the major facilitator superfamily. Folate-biopterin transporter (TC 2.A.71) family.</text>
</comment>
<dbReference type="Gene3D" id="1.20.1250.20">
    <property type="entry name" value="MFS general substrate transporter like domains"/>
    <property type="match status" value="1"/>
</dbReference>
<accession>A0A8T3BI21</accession>
<dbReference type="Proteomes" id="UP000829196">
    <property type="component" value="Unassembled WGS sequence"/>
</dbReference>
<evidence type="ECO:0000256" key="1">
    <source>
        <dbReference type="ARBA" id="ARBA00004141"/>
    </source>
</evidence>
<gene>
    <name evidence="9" type="ORF">KFK09_011357</name>
</gene>
<feature type="compositionally biased region" description="Polar residues" evidence="7">
    <location>
        <begin position="29"/>
        <end position="40"/>
    </location>
</feature>
<keyword evidence="6 8" id="KW-0472">Membrane</keyword>
<feature type="transmembrane region" description="Helical" evidence="8">
    <location>
        <begin position="468"/>
        <end position="490"/>
    </location>
</feature>
<keyword evidence="4 8" id="KW-0812">Transmembrane</keyword>
<dbReference type="PANTHER" id="PTHR31585">
    <property type="entry name" value="FOLATE-BIOPTERIN TRANSPORTER 1, CHLOROPLASTIC"/>
    <property type="match status" value="1"/>
</dbReference>
<dbReference type="AlphaFoldDB" id="A0A8T3BI21"/>
<feature type="transmembrane region" description="Helical" evidence="8">
    <location>
        <begin position="301"/>
        <end position="321"/>
    </location>
</feature>
<feature type="transmembrane region" description="Helical" evidence="8">
    <location>
        <begin position="216"/>
        <end position="239"/>
    </location>
</feature>
<keyword evidence="10" id="KW-1185">Reference proteome</keyword>
<dbReference type="PANTHER" id="PTHR31585:SF44">
    <property type="entry name" value="FOLATE-BIOPTERIN TRANSPORTER 6-RELATED"/>
    <property type="match status" value="1"/>
</dbReference>
<feature type="transmembrane region" description="Helical" evidence="8">
    <location>
        <begin position="333"/>
        <end position="353"/>
    </location>
</feature>
<protein>
    <recommendedName>
        <fullName evidence="11">Folate-biopterin transporter 6</fullName>
    </recommendedName>
</protein>
<dbReference type="InterPro" id="IPR004324">
    <property type="entry name" value="FBT"/>
</dbReference>
<evidence type="ECO:0000256" key="4">
    <source>
        <dbReference type="ARBA" id="ARBA00022692"/>
    </source>
</evidence>
<feature type="transmembrane region" description="Helical" evidence="8">
    <location>
        <begin position="431"/>
        <end position="448"/>
    </location>
</feature>